<dbReference type="Pfam" id="PF01061">
    <property type="entry name" value="ABC2_membrane"/>
    <property type="match status" value="1"/>
</dbReference>
<feature type="domain" description="ABC transmembrane type-2" evidence="10">
    <location>
        <begin position="134"/>
        <end position="352"/>
    </location>
</feature>
<evidence type="ECO:0000256" key="6">
    <source>
        <dbReference type="ARBA" id="ARBA00022692"/>
    </source>
</evidence>
<dbReference type="PANTHER" id="PTHR30413">
    <property type="entry name" value="INNER MEMBRANE TRANSPORT PERMEASE"/>
    <property type="match status" value="1"/>
</dbReference>
<evidence type="ECO:0000256" key="1">
    <source>
        <dbReference type="ARBA" id="ARBA00004429"/>
    </source>
</evidence>
<evidence type="ECO:0000256" key="3">
    <source>
        <dbReference type="ARBA" id="ARBA00022448"/>
    </source>
</evidence>
<keyword evidence="6 9" id="KW-0812">Transmembrane</keyword>
<evidence type="ECO:0000259" key="10">
    <source>
        <dbReference type="PROSITE" id="PS51012"/>
    </source>
</evidence>
<keyword evidence="8 9" id="KW-0472">Membrane</keyword>
<dbReference type="PROSITE" id="PS51012">
    <property type="entry name" value="ABC_TM2"/>
    <property type="match status" value="1"/>
</dbReference>
<dbReference type="PANTHER" id="PTHR30413:SF8">
    <property type="entry name" value="TRANSPORT PERMEASE PROTEIN"/>
    <property type="match status" value="1"/>
</dbReference>
<dbReference type="GO" id="GO:0005886">
    <property type="term" value="C:plasma membrane"/>
    <property type="evidence" value="ECO:0007669"/>
    <property type="project" value="UniProtKB-SubCell"/>
</dbReference>
<evidence type="ECO:0000256" key="8">
    <source>
        <dbReference type="ARBA" id="ARBA00023136"/>
    </source>
</evidence>
<feature type="transmembrane region" description="Helical" evidence="9">
    <location>
        <begin position="216"/>
        <end position="235"/>
    </location>
</feature>
<dbReference type="InterPro" id="IPR013525">
    <property type="entry name" value="ABC2_TM"/>
</dbReference>
<keyword evidence="5" id="KW-0997">Cell inner membrane</keyword>
<keyword evidence="3 9" id="KW-0813">Transport</keyword>
<feature type="transmembrane region" description="Helical" evidence="9">
    <location>
        <begin position="331"/>
        <end position="349"/>
    </location>
</feature>
<dbReference type="GO" id="GO:0015920">
    <property type="term" value="P:lipopolysaccharide transport"/>
    <property type="evidence" value="ECO:0007669"/>
    <property type="project" value="TreeGrafter"/>
</dbReference>
<evidence type="ECO:0000256" key="5">
    <source>
        <dbReference type="ARBA" id="ARBA00022519"/>
    </source>
</evidence>
<dbReference type="GO" id="GO:0140359">
    <property type="term" value="F:ABC-type transporter activity"/>
    <property type="evidence" value="ECO:0007669"/>
    <property type="project" value="InterPro"/>
</dbReference>
<evidence type="ECO:0000256" key="2">
    <source>
        <dbReference type="ARBA" id="ARBA00007783"/>
    </source>
</evidence>
<comment type="similarity">
    <text evidence="2 9">Belongs to the ABC-2 integral membrane protein family.</text>
</comment>
<comment type="subcellular location">
    <subcellularLocation>
        <location evidence="1">Cell inner membrane</location>
        <topology evidence="1">Multi-pass membrane protein</topology>
    </subcellularLocation>
    <subcellularLocation>
        <location evidence="9">Cell membrane</location>
        <topology evidence="9">Multi-pass membrane protein</topology>
    </subcellularLocation>
</comment>
<keyword evidence="7 9" id="KW-1133">Transmembrane helix</keyword>
<feature type="transmembrane region" description="Helical" evidence="9">
    <location>
        <begin position="242"/>
        <end position="267"/>
    </location>
</feature>
<protein>
    <recommendedName>
        <fullName evidence="9">Transport permease protein</fullName>
    </recommendedName>
</protein>
<sequence length="360" mass="41314">MHLEDYRAGDVFEFFKPSHRVNDTNVETAAEGFCQRNKRDVIGERPALLIPNTAASHERAAEVHPAVCTGWKFFHHDPDLVAGLRKFVFPCRMDRVSKNAHNSIISMKAKKNHWNVIYELARLDFKLKYYGSALGFLWSLLKPFLMLGILYVVFFYFLKVTIPNYEIYLFLGIITWNFFADTTKDIAPGISSKAHLLQSTSLTPATVIAGTILHSLWTFLITLVIFFIFFFALGLHLTGSAIMLLILIPLLVLITTGVSLCIAPLYMRFNDFGHMWDILLQMLFWATPIVYDYKIVPASVAKWYLLNPITRVIVDMRNAVLYGFFPEPKQMLITLTITALIYFIGTVIFKKYGKKFIEEL</sequence>
<keyword evidence="4 9" id="KW-1003">Cell membrane</keyword>
<proteinExistence type="inferred from homology"/>
<evidence type="ECO:0000256" key="4">
    <source>
        <dbReference type="ARBA" id="ARBA00022475"/>
    </source>
</evidence>
<comment type="caution">
    <text evidence="11">The sequence shown here is derived from an EMBL/GenBank/DDBJ whole genome shotgun (WGS) entry which is preliminary data.</text>
</comment>
<dbReference type="AlphaFoldDB" id="A0A7V3JAM5"/>
<feature type="transmembrane region" description="Helical" evidence="9">
    <location>
        <begin position="136"/>
        <end position="158"/>
    </location>
</feature>
<evidence type="ECO:0000256" key="9">
    <source>
        <dbReference type="RuleBase" id="RU361157"/>
    </source>
</evidence>
<reference evidence="11" key="1">
    <citation type="journal article" date="2020" name="mSystems">
        <title>Genome- and Community-Level Interaction Insights into Carbon Utilization and Element Cycling Functions of Hydrothermarchaeota in Hydrothermal Sediment.</title>
        <authorList>
            <person name="Zhou Z."/>
            <person name="Liu Y."/>
            <person name="Xu W."/>
            <person name="Pan J."/>
            <person name="Luo Z.H."/>
            <person name="Li M."/>
        </authorList>
    </citation>
    <scope>NUCLEOTIDE SEQUENCE [LARGE SCALE GENOMIC DNA]</scope>
    <source>
        <strain evidence="11">SpSt-757</strain>
    </source>
</reference>
<accession>A0A7V3JAM5</accession>
<evidence type="ECO:0000256" key="7">
    <source>
        <dbReference type="ARBA" id="ARBA00022989"/>
    </source>
</evidence>
<name>A0A7V3JAM5_UNCC3</name>
<dbReference type="InterPro" id="IPR047817">
    <property type="entry name" value="ABC2_TM_bact-type"/>
</dbReference>
<dbReference type="EMBL" id="DTGG01000117">
    <property type="protein sequence ID" value="HFZ09202.1"/>
    <property type="molecule type" value="Genomic_DNA"/>
</dbReference>
<comment type="caution">
    <text evidence="9">Lacks conserved residue(s) required for the propagation of feature annotation.</text>
</comment>
<evidence type="ECO:0000313" key="11">
    <source>
        <dbReference type="EMBL" id="HFZ09202.1"/>
    </source>
</evidence>
<gene>
    <name evidence="11" type="ORF">ENV41_03615</name>
</gene>
<organism evidence="11">
    <name type="scientific">candidate division CPR3 bacterium</name>
    <dbReference type="NCBI Taxonomy" id="2268181"/>
    <lineage>
        <taxon>Bacteria</taxon>
        <taxon>Bacteria division CPR3</taxon>
    </lineage>
</organism>